<dbReference type="EMBL" id="JAFNJU010000008">
    <property type="protein sequence ID" value="MBO1265541.1"/>
    <property type="molecule type" value="Genomic_DNA"/>
</dbReference>
<sequence>MKIIHAVRIREGNETEPCEIRIHEGRIFEIGEKLSEKKGEEVYDARGMLVTPGFVDIHVHLREPGGEKKETIRTGSRAAALGGYTTIVAMPNTDPVPDTPEKLKAFHRKAETDSLIRVKSYGAITEGEKGMELVDFTAMDKEGVIGFSDDGKGVQSAGLMYQAMRSIKELDGIITAHCEEDSMLFGGYIHQGDYAIEHEHRGIHSLTEDLQILRDLALSEATGCRYHICHMSTSGGVRALERAQRDGAPVTGEVTPHHLLLTENHLREDGNFKMNPPLRSERDREALVRGLREGVIGAIATDHAPHTREDKEKGLEGSAFGIVGLETSFALLYTHLVEKGHLTLERLVEAMTEGPSEIIGLPYGRLEEGASADLTFIDLERDWVIRSETFASKGKNTPFENWEVRGKVETVMLEGIPIVEGGKIIE</sequence>
<comment type="similarity">
    <text evidence="2 6">Belongs to the metallo-dependent hydrolases superfamily. DHOase family. Class I DHOase subfamily.</text>
</comment>
<dbReference type="Pfam" id="PF12890">
    <property type="entry name" value="DHOase"/>
    <property type="match status" value="1"/>
</dbReference>
<dbReference type="EC" id="3.5.2.3" evidence="6"/>
<keyword evidence="4 6" id="KW-0378">Hydrolase</keyword>
<feature type="binding site" evidence="6">
    <location>
        <position position="150"/>
    </location>
    <ligand>
        <name>Zn(2+)</name>
        <dbReference type="ChEBI" id="CHEBI:29105"/>
        <label>2</label>
    </ligand>
</feature>
<gene>
    <name evidence="6" type="primary">pyrC</name>
    <name evidence="8" type="ORF">J3A84_10900</name>
</gene>
<feature type="binding site" evidence="6">
    <location>
        <position position="302"/>
    </location>
    <ligand>
        <name>Zn(2+)</name>
        <dbReference type="ChEBI" id="CHEBI:29105"/>
        <label>1</label>
    </ligand>
</feature>
<evidence type="ECO:0000256" key="6">
    <source>
        <dbReference type="HAMAP-Rule" id="MF_00220"/>
    </source>
</evidence>
<comment type="catalytic activity">
    <reaction evidence="6">
        <text>(S)-dihydroorotate + H2O = N-carbamoyl-L-aspartate + H(+)</text>
        <dbReference type="Rhea" id="RHEA:24296"/>
        <dbReference type="ChEBI" id="CHEBI:15377"/>
        <dbReference type="ChEBI" id="CHEBI:15378"/>
        <dbReference type="ChEBI" id="CHEBI:30864"/>
        <dbReference type="ChEBI" id="CHEBI:32814"/>
        <dbReference type="EC" id="3.5.2.3"/>
    </reaction>
</comment>
<dbReference type="InterPro" id="IPR024403">
    <property type="entry name" value="DHOase_cat"/>
</dbReference>
<dbReference type="SUPFAM" id="SSF51556">
    <property type="entry name" value="Metallo-dependent hydrolases"/>
    <property type="match status" value="1"/>
</dbReference>
<feature type="binding site" evidence="6">
    <location>
        <position position="275"/>
    </location>
    <ligand>
        <name>substrate</name>
    </ligand>
</feature>
<reference evidence="8" key="1">
    <citation type="submission" date="2021-03" db="EMBL/GenBank/DDBJ databases">
        <title>Proteiniclasticum marinus sp. nov., isolated from tidal flat sediment.</title>
        <authorList>
            <person name="Namirimu T."/>
            <person name="Yang J.-A."/>
            <person name="Yang S.-H."/>
            <person name="Kim Y.-J."/>
            <person name="Kwon K.K."/>
        </authorList>
    </citation>
    <scope>NUCLEOTIDE SEQUENCE</scope>
    <source>
        <strain evidence="8">SCR006</strain>
    </source>
</reference>
<comment type="function">
    <text evidence="1 6">Catalyzes the reversible cyclization of carbamoyl aspartate to dihydroorotate.</text>
</comment>
<proteinExistence type="inferred from homology"/>
<dbReference type="PANTHER" id="PTHR43668">
    <property type="entry name" value="ALLANTOINASE"/>
    <property type="match status" value="1"/>
</dbReference>
<dbReference type="Gene3D" id="2.30.40.10">
    <property type="entry name" value="Urease, subunit C, domain 1"/>
    <property type="match status" value="1"/>
</dbReference>
<feature type="binding site" evidence="6">
    <location>
        <begin position="320"/>
        <end position="321"/>
    </location>
    <ligand>
        <name>substrate</name>
    </ligand>
</feature>
<evidence type="ECO:0000256" key="2">
    <source>
        <dbReference type="ARBA" id="ARBA00010286"/>
    </source>
</evidence>
<evidence type="ECO:0000256" key="3">
    <source>
        <dbReference type="ARBA" id="ARBA00022723"/>
    </source>
</evidence>
<evidence type="ECO:0000256" key="4">
    <source>
        <dbReference type="ARBA" id="ARBA00022801"/>
    </source>
</evidence>
<evidence type="ECO:0000313" key="9">
    <source>
        <dbReference type="Proteomes" id="UP000664218"/>
    </source>
</evidence>
<feature type="binding site" evidence="6">
    <location>
        <begin position="60"/>
        <end position="62"/>
    </location>
    <ligand>
        <name>substrate</name>
    </ligand>
</feature>
<dbReference type="NCBIfam" id="TIGR00857">
    <property type="entry name" value="pyrC_multi"/>
    <property type="match status" value="1"/>
</dbReference>
<dbReference type="GO" id="GO:0005737">
    <property type="term" value="C:cytoplasm"/>
    <property type="evidence" value="ECO:0007669"/>
    <property type="project" value="TreeGrafter"/>
</dbReference>
<keyword evidence="6" id="KW-0862">Zinc</keyword>
<evidence type="ECO:0000259" key="7">
    <source>
        <dbReference type="Pfam" id="PF12890"/>
    </source>
</evidence>
<comment type="cofactor">
    <cofactor evidence="6">
        <name>Zn(2+)</name>
        <dbReference type="ChEBI" id="CHEBI:29105"/>
    </cofactor>
    <text evidence="6">Binds 2 Zn(2+) ions per subunit.</text>
</comment>
<keyword evidence="5 6" id="KW-0665">Pyrimidine biosynthesis</keyword>
<dbReference type="PROSITE" id="PS00483">
    <property type="entry name" value="DIHYDROOROTASE_2"/>
    <property type="match status" value="1"/>
</dbReference>
<dbReference type="HAMAP" id="MF_00220_B">
    <property type="entry name" value="PyrC_classI_B"/>
    <property type="match status" value="1"/>
</dbReference>
<dbReference type="GO" id="GO:0004038">
    <property type="term" value="F:allantoinase activity"/>
    <property type="evidence" value="ECO:0007669"/>
    <property type="project" value="TreeGrafter"/>
</dbReference>
<organism evidence="8 9">
    <name type="scientific">Proteiniclasticum aestuarii</name>
    <dbReference type="NCBI Taxonomy" id="2817862"/>
    <lineage>
        <taxon>Bacteria</taxon>
        <taxon>Bacillati</taxon>
        <taxon>Bacillota</taxon>
        <taxon>Clostridia</taxon>
        <taxon>Eubacteriales</taxon>
        <taxon>Clostridiaceae</taxon>
        <taxon>Proteiniclasticum</taxon>
    </lineage>
</organism>
<dbReference type="Proteomes" id="UP000664218">
    <property type="component" value="Unassembled WGS sequence"/>
</dbReference>
<dbReference type="PROSITE" id="PS00482">
    <property type="entry name" value="DIHYDROOROTASE_1"/>
    <property type="match status" value="1"/>
</dbReference>
<dbReference type="GO" id="GO:0044205">
    <property type="term" value="P:'de novo' UMP biosynthetic process"/>
    <property type="evidence" value="ECO:0007669"/>
    <property type="project" value="UniProtKB-UniRule"/>
</dbReference>
<dbReference type="Gene3D" id="3.20.20.140">
    <property type="entry name" value="Metal-dependent hydrolases"/>
    <property type="match status" value="1"/>
</dbReference>
<dbReference type="CDD" id="cd01317">
    <property type="entry name" value="DHOase_IIa"/>
    <property type="match status" value="1"/>
</dbReference>
<dbReference type="PANTHER" id="PTHR43668:SF2">
    <property type="entry name" value="ALLANTOINASE"/>
    <property type="match status" value="1"/>
</dbReference>
<dbReference type="GO" id="GO:0008270">
    <property type="term" value="F:zinc ion binding"/>
    <property type="evidence" value="ECO:0007669"/>
    <property type="project" value="UniProtKB-UniRule"/>
</dbReference>
<dbReference type="AlphaFoldDB" id="A0A939HCP8"/>
<dbReference type="SUPFAM" id="SSF51338">
    <property type="entry name" value="Composite domain of metallo-dependent hydrolases"/>
    <property type="match status" value="1"/>
</dbReference>
<dbReference type="GO" id="GO:0004151">
    <property type="term" value="F:dihydroorotase activity"/>
    <property type="evidence" value="ECO:0007669"/>
    <property type="project" value="UniProtKB-UniRule"/>
</dbReference>
<keyword evidence="3 6" id="KW-0479">Metal-binding</keyword>
<accession>A0A939HCP8</accession>
<dbReference type="InterPro" id="IPR002195">
    <property type="entry name" value="Dihydroorotase_CS"/>
</dbReference>
<feature type="binding site" evidence="6">
    <location>
        <position position="58"/>
    </location>
    <ligand>
        <name>Zn(2+)</name>
        <dbReference type="ChEBI" id="CHEBI:29105"/>
        <label>1</label>
    </ligand>
</feature>
<dbReference type="InterPro" id="IPR011059">
    <property type="entry name" value="Metal-dep_hydrolase_composite"/>
</dbReference>
<evidence type="ECO:0000313" key="8">
    <source>
        <dbReference type="EMBL" id="MBO1265541.1"/>
    </source>
</evidence>
<comment type="caution">
    <text evidence="8">The sequence shown here is derived from an EMBL/GenBank/DDBJ whole genome shotgun (WGS) entry which is preliminary data.</text>
</comment>
<feature type="binding site" evidence="6">
    <location>
        <position position="177"/>
    </location>
    <ligand>
        <name>Zn(2+)</name>
        <dbReference type="ChEBI" id="CHEBI:29105"/>
        <label>2</label>
    </ligand>
</feature>
<feature type="binding site" evidence="6">
    <location>
        <position position="230"/>
    </location>
    <ligand>
        <name>Zn(2+)</name>
        <dbReference type="ChEBI" id="CHEBI:29105"/>
        <label>2</label>
    </ligand>
</feature>
<dbReference type="RefSeq" id="WP_207600065.1">
    <property type="nucleotide sequence ID" value="NZ_JAFNJU010000008.1"/>
</dbReference>
<feature type="active site" evidence="6">
    <location>
        <position position="302"/>
    </location>
</feature>
<feature type="binding site" evidence="6">
    <location>
        <position position="92"/>
    </location>
    <ligand>
        <name>substrate</name>
    </ligand>
</feature>
<dbReference type="GO" id="GO:0006145">
    <property type="term" value="P:purine nucleobase catabolic process"/>
    <property type="evidence" value="ECO:0007669"/>
    <property type="project" value="TreeGrafter"/>
</dbReference>
<dbReference type="InterPro" id="IPR050138">
    <property type="entry name" value="DHOase/Allantoinase_Hydrolase"/>
</dbReference>
<keyword evidence="9" id="KW-1185">Reference proteome</keyword>
<name>A0A939HCP8_9CLOT</name>
<comment type="pathway">
    <text evidence="6">Pyrimidine metabolism; UMP biosynthesis via de novo pathway; (S)-dihydroorotate from bicarbonate: step 3/3.</text>
</comment>
<feature type="domain" description="Dihydroorotase catalytic" evidence="7">
    <location>
        <begin position="48"/>
        <end position="233"/>
    </location>
</feature>
<protein>
    <recommendedName>
        <fullName evidence="6">Dihydroorotase</fullName>
        <shortName evidence="6">DHOase</shortName>
        <ecNumber evidence="6">3.5.2.3</ecNumber>
    </recommendedName>
</protein>
<feature type="binding site" evidence="6">
    <location>
        <position position="150"/>
    </location>
    <ligand>
        <name>Zn(2+)</name>
        <dbReference type="ChEBI" id="CHEBI:29105"/>
        <label>1</label>
    </ligand>
</feature>
<dbReference type="InterPro" id="IPR032466">
    <property type="entry name" value="Metal_Hydrolase"/>
</dbReference>
<feature type="binding site" evidence="6">
    <location>
        <position position="306"/>
    </location>
    <ligand>
        <name>substrate</name>
    </ligand>
</feature>
<dbReference type="InterPro" id="IPR004722">
    <property type="entry name" value="DHOase"/>
</dbReference>
<feature type="binding site" evidence="6">
    <location>
        <position position="60"/>
    </location>
    <ligand>
        <name>Zn(2+)</name>
        <dbReference type="ChEBI" id="CHEBI:29105"/>
        <label>1</label>
    </ligand>
</feature>
<evidence type="ECO:0000256" key="5">
    <source>
        <dbReference type="ARBA" id="ARBA00022975"/>
    </source>
</evidence>
<evidence type="ECO:0000256" key="1">
    <source>
        <dbReference type="ARBA" id="ARBA00002368"/>
    </source>
</evidence>